<organism evidence="1">
    <name type="scientific">bioreactor metagenome</name>
    <dbReference type="NCBI Taxonomy" id="1076179"/>
    <lineage>
        <taxon>unclassified sequences</taxon>
        <taxon>metagenomes</taxon>
        <taxon>ecological metagenomes</taxon>
    </lineage>
</organism>
<name>A0A645AT51_9ZZZZ</name>
<accession>A0A645AT51</accession>
<gene>
    <name evidence="1" type="ORF">SDC9_103092</name>
</gene>
<proteinExistence type="predicted"/>
<dbReference type="EMBL" id="VSSQ01015684">
    <property type="protein sequence ID" value="MPM56290.1"/>
    <property type="molecule type" value="Genomic_DNA"/>
</dbReference>
<dbReference type="AlphaFoldDB" id="A0A645AT51"/>
<sequence>MWIAVQQLQCVVPQLSAAGFQSLLFLLEKREFIRVNRRSQPNTVSLTPYGLEALKQEFPAFSSKGRSFEQQRLLLFLEAPQSDRNFRFLRQLLLKHYAIPLTRAVFLYQGDLSEVVEKELFLRYKNSVVVVSADTWLVGDRYKIIGRKLHMDDLFSIYSGISNEIDRLISIKEMKKTFMDSEKEKFNLVYDRFLRLLVELHPLFFLYFPQVRSPEELLFQLRSRLVL</sequence>
<protein>
    <submittedName>
        <fullName evidence="1">Uncharacterized protein</fullName>
    </submittedName>
</protein>
<reference evidence="1" key="1">
    <citation type="submission" date="2019-08" db="EMBL/GenBank/DDBJ databases">
        <authorList>
            <person name="Kucharzyk K."/>
            <person name="Murdoch R.W."/>
            <person name="Higgins S."/>
            <person name="Loffler F."/>
        </authorList>
    </citation>
    <scope>NUCLEOTIDE SEQUENCE</scope>
</reference>
<evidence type="ECO:0000313" key="1">
    <source>
        <dbReference type="EMBL" id="MPM56290.1"/>
    </source>
</evidence>
<comment type="caution">
    <text evidence="1">The sequence shown here is derived from an EMBL/GenBank/DDBJ whole genome shotgun (WGS) entry which is preliminary data.</text>
</comment>